<reference evidence="8 9" key="1">
    <citation type="submission" date="2020-01" db="EMBL/GenBank/DDBJ databases">
        <title>Natronorubrum sp. JWXQ-INN 674 isolated from Inner Mongolia Autonomous Region of China.</title>
        <authorList>
            <person name="Xue Q."/>
        </authorList>
    </citation>
    <scope>NUCLEOTIDE SEQUENCE [LARGE SCALE GENOMIC DNA]</scope>
    <source>
        <strain evidence="8 9">JWXQ-INN-674</strain>
    </source>
</reference>
<evidence type="ECO:0000256" key="4">
    <source>
        <dbReference type="ARBA" id="ARBA00022989"/>
    </source>
</evidence>
<dbReference type="GO" id="GO:0005886">
    <property type="term" value="C:plasma membrane"/>
    <property type="evidence" value="ECO:0007669"/>
    <property type="project" value="UniProtKB-SubCell"/>
</dbReference>
<feature type="transmembrane region" description="Helical" evidence="6">
    <location>
        <begin position="6"/>
        <end position="24"/>
    </location>
</feature>
<feature type="domain" description="NADH:quinone oxidoreductase/Mrp antiporter transmembrane" evidence="7">
    <location>
        <begin position="140"/>
        <end position="422"/>
    </location>
</feature>
<feature type="transmembrane region" description="Helical" evidence="6">
    <location>
        <begin position="167"/>
        <end position="184"/>
    </location>
</feature>
<sequence>MSLVGPLTAGVVVLPAVGALAVFLTGDRSERRYWRITTLTLSLTTLLAIALAVLLDLGGPTVYRPLEAPIGITFSLDVLSVTVGLLDVVLKLGILCYTRTAGPHDGAFHVSFLLFTTGVFGVVFSGDLVLTGGFLLVLIVATTRLIACSDKPGSRDTARGYRRTASLGVTAYVVGVVLAAWLGGTTDHERLAAELATTGYAEPATIVAFVFMTIGLGLLAALIPLHGWLIEAHAKADDPVSALVSGVLPAAAVYALVRVLYDVFTVEFLAANPTIASGMINGALVSLLLGSLLAFGQRNIKGVLAYSTVSQFGLVFAGLLVANETAIFGSVIQLFGHGIVKGAFCIVAGIIAIRFDARTIDEYDGLADRAPVVSVVFAGLGIALIGLPPTVGFVGKWYIAVGAFADGFWLVALFVIVSTVLTIGYVVPFLSRIYFGSFEGTDHGRAVVTTLMIAAIVIAVVLSVAVGLASVFLESLFREAIEQLVS</sequence>
<keyword evidence="4 6" id="KW-1133">Transmembrane helix</keyword>
<evidence type="ECO:0000256" key="2">
    <source>
        <dbReference type="ARBA" id="ARBA00022475"/>
    </source>
</evidence>
<dbReference type="Proteomes" id="UP000434101">
    <property type="component" value="Unassembled WGS sequence"/>
</dbReference>
<feature type="transmembrane region" description="Helical" evidence="6">
    <location>
        <begin position="451"/>
        <end position="473"/>
    </location>
</feature>
<dbReference type="AlphaFoldDB" id="A0A6B0VLB7"/>
<comment type="subcellular location">
    <subcellularLocation>
        <location evidence="1">Cell membrane</location>
        <topology evidence="1">Multi-pass membrane protein</topology>
    </subcellularLocation>
</comment>
<gene>
    <name evidence="8" type="ORF">GS429_07580</name>
</gene>
<dbReference type="InterPro" id="IPR001750">
    <property type="entry name" value="ND/Mrp_TM"/>
</dbReference>
<dbReference type="PRINTS" id="PR01437">
    <property type="entry name" value="NUOXDRDTASE4"/>
</dbReference>
<evidence type="ECO:0000256" key="1">
    <source>
        <dbReference type="ARBA" id="ARBA00004651"/>
    </source>
</evidence>
<dbReference type="GO" id="GO:0008137">
    <property type="term" value="F:NADH dehydrogenase (ubiquinone) activity"/>
    <property type="evidence" value="ECO:0007669"/>
    <property type="project" value="InterPro"/>
</dbReference>
<dbReference type="EMBL" id="WUYX01000026">
    <property type="protein sequence ID" value="MXV61917.1"/>
    <property type="molecule type" value="Genomic_DNA"/>
</dbReference>
<dbReference type="GO" id="GO:0042773">
    <property type="term" value="P:ATP synthesis coupled electron transport"/>
    <property type="evidence" value="ECO:0007669"/>
    <property type="project" value="InterPro"/>
</dbReference>
<name>A0A6B0VLB7_9EURY</name>
<feature type="transmembrane region" description="Helical" evidence="6">
    <location>
        <begin position="36"/>
        <end position="58"/>
    </location>
</feature>
<feature type="transmembrane region" description="Helical" evidence="6">
    <location>
        <begin position="367"/>
        <end position="387"/>
    </location>
</feature>
<keyword evidence="2" id="KW-1003">Cell membrane</keyword>
<keyword evidence="3 6" id="KW-0812">Transmembrane</keyword>
<feature type="transmembrane region" description="Helical" evidence="6">
    <location>
        <begin position="407"/>
        <end position="430"/>
    </location>
</feature>
<organism evidence="8 9">
    <name type="scientific">Natronorubrum halalkaliphilum</name>
    <dbReference type="NCBI Taxonomy" id="2691917"/>
    <lineage>
        <taxon>Archaea</taxon>
        <taxon>Methanobacteriati</taxon>
        <taxon>Methanobacteriota</taxon>
        <taxon>Stenosarchaea group</taxon>
        <taxon>Halobacteria</taxon>
        <taxon>Halobacteriales</taxon>
        <taxon>Natrialbaceae</taxon>
        <taxon>Natronorubrum</taxon>
    </lineage>
</organism>
<dbReference type="Pfam" id="PF00361">
    <property type="entry name" value="Proton_antipo_M"/>
    <property type="match status" value="1"/>
</dbReference>
<keyword evidence="9" id="KW-1185">Reference proteome</keyword>
<proteinExistence type="predicted"/>
<keyword evidence="5 6" id="KW-0472">Membrane</keyword>
<evidence type="ECO:0000313" key="9">
    <source>
        <dbReference type="Proteomes" id="UP000434101"/>
    </source>
</evidence>
<evidence type="ECO:0000256" key="6">
    <source>
        <dbReference type="SAM" id="Phobius"/>
    </source>
</evidence>
<dbReference type="InterPro" id="IPR050586">
    <property type="entry name" value="CPA3_Na-H_Antiporter_D"/>
</dbReference>
<feature type="transmembrane region" description="Helical" evidence="6">
    <location>
        <begin position="204"/>
        <end position="230"/>
    </location>
</feature>
<evidence type="ECO:0000313" key="8">
    <source>
        <dbReference type="EMBL" id="MXV61917.1"/>
    </source>
</evidence>
<evidence type="ECO:0000256" key="3">
    <source>
        <dbReference type="ARBA" id="ARBA00022692"/>
    </source>
</evidence>
<dbReference type="InterPro" id="IPR003918">
    <property type="entry name" value="NADH_UbQ_OxRdtase"/>
</dbReference>
<dbReference type="OrthoDB" id="101192at2157"/>
<evidence type="ECO:0000256" key="5">
    <source>
        <dbReference type="ARBA" id="ARBA00023136"/>
    </source>
</evidence>
<protein>
    <submittedName>
        <fullName evidence="8">Monovalent cation/H+ antiporter subunit D family protein</fullName>
    </submittedName>
</protein>
<feature type="transmembrane region" description="Helical" evidence="6">
    <location>
        <begin position="273"/>
        <end position="296"/>
    </location>
</feature>
<feature type="transmembrane region" description="Helical" evidence="6">
    <location>
        <begin position="242"/>
        <end position="261"/>
    </location>
</feature>
<comment type="caution">
    <text evidence="8">The sequence shown here is derived from an EMBL/GenBank/DDBJ whole genome shotgun (WGS) entry which is preliminary data.</text>
</comment>
<feature type="transmembrane region" description="Helical" evidence="6">
    <location>
        <begin position="303"/>
        <end position="322"/>
    </location>
</feature>
<dbReference type="PANTHER" id="PTHR42703:SF1">
    <property type="entry name" value="NA(+)_H(+) ANTIPORTER SUBUNIT D1"/>
    <property type="match status" value="1"/>
</dbReference>
<dbReference type="RefSeq" id="WP_160064206.1">
    <property type="nucleotide sequence ID" value="NZ_WUYX01000026.1"/>
</dbReference>
<feature type="transmembrane region" description="Helical" evidence="6">
    <location>
        <begin position="130"/>
        <end position="147"/>
    </location>
</feature>
<dbReference type="PANTHER" id="PTHR42703">
    <property type="entry name" value="NADH DEHYDROGENASE"/>
    <property type="match status" value="1"/>
</dbReference>
<feature type="transmembrane region" description="Helical" evidence="6">
    <location>
        <begin position="334"/>
        <end position="355"/>
    </location>
</feature>
<evidence type="ECO:0000259" key="7">
    <source>
        <dbReference type="Pfam" id="PF00361"/>
    </source>
</evidence>
<accession>A0A6B0VLB7</accession>